<comment type="caution">
    <text evidence="1">The sequence shown here is derived from an EMBL/GenBank/DDBJ whole genome shotgun (WGS) entry which is preliminary data.</text>
</comment>
<dbReference type="EMBL" id="BKCJ010582054">
    <property type="protein sequence ID" value="GFB23599.1"/>
    <property type="molecule type" value="Genomic_DNA"/>
</dbReference>
<feature type="non-terminal residue" evidence="1">
    <location>
        <position position="1"/>
    </location>
</feature>
<gene>
    <name evidence="1" type="ORF">Tci_695570</name>
</gene>
<proteinExistence type="predicted"/>
<reference evidence="1" key="1">
    <citation type="journal article" date="2019" name="Sci. Rep.">
        <title>Draft genome of Tanacetum cinerariifolium, the natural source of mosquito coil.</title>
        <authorList>
            <person name="Yamashiro T."/>
            <person name="Shiraishi A."/>
            <person name="Satake H."/>
            <person name="Nakayama K."/>
        </authorList>
    </citation>
    <scope>NUCLEOTIDE SEQUENCE</scope>
</reference>
<protein>
    <submittedName>
        <fullName evidence="1">Uncharacterized protein</fullName>
    </submittedName>
</protein>
<dbReference type="AlphaFoldDB" id="A0A699L8J6"/>
<name>A0A699L8J6_TANCI</name>
<organism evidence="1">
    <name type="scientific">Tanacetum cinerariifolium</name>
    <name type="common">Dalmatian daisy</name>
    <name type="synonym">Chrysanthemum cinerariifolium</name>
    <dbReference type="NCBI Taxonomy" id="118510"/>
    <lineage>
        <taxon>Eukaryota</taxon>
        <taxon>Viridiplantae</taxon>
        <taxon>Streptophyta</taxon>
        <taxon>Embryophyta</taxon>
        <taxon>Tracheophyta</taxon>
        <taxon>Spermatophyta</taxon>
        <taxon>Magnoliopsida</taxon>
        <taxon>eudicotyledons</taxon>
        <taxon>Gunneridae</taxon>
        <taxon>Pentapetalae</taxon>
        <taxon>asterids</taxon>
        <taxon>campanulids</taxon>
        <taxon>Asterales</taxon>
        <taxon>Asteraceae</taxon>
        <taxon>Asteroideae</taxon>
        <taxon>Anthemideae</taxon>
        <taxon>Anthemidinae</taxon>
        <taxon>Tanacetum</taxon>
    </lineage>
</organism>
<dbReference type="Pfam" id="PF03242">
    <property type="entry name" value="LEA_3a"/>
    <property type="match status" value="1"/>
</dbReference>
<dbReference type="InterPro" id="IPR004926">
    <property type="entry name" value="LEA_3a"/>
</dbReference>
<evidence type="ECO:0000313" key="1">
    <source>
        <dbReference type="EMBL" id="GFB23599.1"/>
    </source>
</evidence>
<sequence length="77" mass="8457">LSKIRRGFATATQGSVSGSLRGTGVAMLKKGGECSNKSTLWVPDTVIGYYKHEGQTHQVDVANQLRELILKQKIRQN</sequence>
<accession>A0A699L8J6</accession>